<dbReference type="SUPFAM" id="SSF81301">
    <property type="entry name" value="Nucleotidyltransferase"/>
    <property type="match status" value="1"/>
</dbReference>
<dbReference type="InterPro" id="IPR052930">
    <property type="entry name" value="TA_antitoxin_MntA"/>
</dbReference>
<dbReference type="InterPro" id="IPR043519">
    <property type="entry name" value="NT_sf"/>
</dbReference>
<proteinExistence type="predicted"/>
<dbReference type="PANTHER" id="PTHR43852">
    <property type="entry name" value="NUCLEOTIDYLTRANSFERASE"/>
    <property type="match status" value="1"/>
</dbReference>
<sequence length="105" mass="11942">MKFGLKEEIIDKINSVFVKHSEVEEVILYGSRAKGNFKKGSDIDLVLKGQQLDISLLNKINLEIDDFLLPYSFDISILNQINNPELIDHIKRNGISFYSSKGSKI</sequence>
<evidence type="ECO:0000313" key="3">
    <source>
        <dbReference type="Proteomes" id="UP000178417"/>
    </source>
</evidence>
<dbReference type="CDD" id="cd05403">
    <property type="entry name" value="NT_KNTase_like"/>
    <property type="match status" value="1"/>
</dbReference>
<comment type="caution">
    <text evidence="2">The sequence shown here is derived from an EMBL/GenBank/DDBJ whole genome shotgun (WGS) entry which is preliminary data.</text>
</comment>
<dbReference type="Pfam" id="PF18765">
    <property type="entry name" value="Polbeta"/>
    <property type="match status" value="1"/>
</dbReference>
<evidence type="ECO:0000259" key="1">
    <source>
        <dbReference type="Pfam" id="PF18765"/>
    </source>
</evidence>
<name>A0A1F4SET6_UNCSA</name>
<dbReference type="Proteomes" id="UP000178417">
    <property type="component" value="Unassembled WGS sequence"/>
</dbReference>
<dbReference type="Gene3D" id="3.30.460.10">
    <property type="entry name" value="Beta Polymerase, domain 2"/>
    <property type="match status" value="1"/>
</dbReference>
<feature type="domain" description="Polymerase beta nucleotidyltransferase" evidence="1">
    <location>
        <begin position="12"/>
        <end position="100"/>
    </location>
</feature>
<evidence type="ECO:0000313" key="2">
    <source>
        <dbReference type="EMBL" id="OGC18952.1"/>
    </source>
</evidence>
<dbReference type="PANTHER" id="PTHR43852:SF2">
    <property type="entry name" value="PROTEIN ADENYLYLTRANSFERASE MNTA"/>
    <property type="match status" value="1"/>
</dbReference>
<dbReference type="EMBL" id="MEUB01000064">
    <property type="protein sequence ID" value="OGC18952.1"/>
    <property type="molecule type" value="Genomic_DNA"/>
</dbReference>
<dbReference type="STRING" id="1802579.A2310_05935"/>
<dbReference type="InterPro" id="IPR041633">
    <property type="entry name" value="Polbeta"/>
</dbReference>
<organism evidence="2 3">
    <name type="scientific">candidate division WOR-1 bacterium RIFOXYB2_FULL_37_13</name>
    <dbReference type="NCBI Taxonomy" id="1802579"/>
    <lineage>
        <taxon>Bacteria</taxon>
        <taxon>Bacillati</taxon>
        <taxon>Saganbacteria</taxon>
    </lineage>
</organism>
<protein>
    <recommendedName>
        <fullName evidence="1">Polymerase beta nucleotidyltransferase domain-containing protein</fullName>
    </recommendedName>
</protein>
<reference evidence="2 3" key="1">
    <citation type="journal article" date="2016" name="Nat. Commun.">
        <title>Thousands of microbial genomes shed light on interconnected biogeochemical processes in an aquifer system.</title>
        <authorList>
            <person name="Anantharaman K."/>
            <person name="Brown C.T."/>
            <person name="Hug L.A."/>
            <person name="Sharon I."/>
            <person name="Castelle C.J."/>
            <person name="Probst A.J."/>
            <person name="Thomas B.C."/>
            <person name="Singh A."/>
            <person name="Wilkins M.J."/>
            <person name="Karaoz U."/>
            <person name="Brodie E.L."/>
            <person name="Williams K.H."/>
            <person name="Hubbard S.S."/>
            <person name="Banfield J.F."/>
        </authorList>
    </citation>
    <scope>NUCLEOTIDE SEQUENCE [LARGE SCALE GENOMIC DNA]</scope>
</reference>
<gene>
    <name evidence="2" type="ORF">A2310_05935</name>
</gene>
<accession>A0A1F4SET6</accession>
<dbReference type="AlphaFoldDB" id="A0A1F4SET6"/>